<gene>
    <name evidence="2" type="ORF">CPter291_1011</name>
</gene>
<keyword evidence="2" id="KW-0378">Hydrolase</keyword>
<dbReference type="InterPro" id="IPR029471">
    <property type="entry name" value="HNH_5"/>
</dbReference>
<dbReference type="EMBL" id="CP013236">
    <property type="protein sequence ID" value="AMP13289.1"/>
    <property type="molecule type" value="Genomic_DNA"/>
</dbReference>
<organism evidence="2 3">
    <name type="scientific">Collimonas pratensis</name>
    <dbReference type="NCBI Taxonomy" id="279113"/>
    <lineage>
        <taxon>Bacteria</taxon>
        <taxon>Pseudomonadati</taxon>
        <taxon>Pseudomonadota</taxon>
        <taxon>Betaproteobacteria</taxon>
        <taxon>Burkholderiales</taxon>
        <taxon>Oxalobacteraceae</taxon>
        <taxon>Collimonas</taxon>
    </lineage>
</organism>
<dbReference type="Pfam" id="PF14279">
    <property type="entry name" value="HNH_5"/>
    <property type="match status" value="1"/>
</dbReference>
<evidence type="ECO:0000259" key="1">
    <source>
        <dbReference type="Pfam" id="PF14279"/>
    </source>
</evidence>
<evidence type="ECO:0000313" key="3">
    <source>
        <dbReference type="Proteomes" id="UP000074914"/>
    </source>
</evidence>
<keyword evidence="3" id="KW-1185">Reference proteome</keyword>
<accession>A0ABM5Z3C5</accession>
<dbReference type="GO" id="GO:0004519">
    <property type="term" value="F:endonuclease activity"/>
    <property type="evidence" value="ECO:0007669"/>
    <property type="project" value="UniProtKB-KW"/>
</dbReference>
<protein>
    <submittedName>
        <fullName evidence="2">HNH endonuclease family protein</fullName>
    </submittedName>
</protein>
<sequence length="479" mass="54169">MSKEALERVHTPPHQVDGIPLACALQTARYLSGQNSLLRIVLWVGHGQDVKAMLAMVISPDVLEPLLRDGAAAYDGFHLELRTRKTTEEPCDAILLAVCIDYAELDSFLHFNAVCATILVPRSEEDLRMYLGKIPDSKAISWSDEVPEHENVSKRTEELSRRIAWYDERYLIIKSDFFGDKNGHTHAKHDGTGRCRYCGKSAPEVTFRSKSHAFPEQIGNKTLIDPAECDACNRHFGKMLDDDFAKWTQPWRTVLRVNGGSGVPTTRSRDQKIRIEATSATNLTLSVPAADERHAVDVNTKRLRILVDRPTYTPMGVFKCLVKMALSVMPEAYASECSHLKKWILETSHTFESYPYHPLNVLLQLIPGPMPNRLISCALLRRKNEASRTPYMMFVLQFANVLLQIALPMHEHDDALLNGETFEILPFPHLGEMKDFESQFGRSELRVLDMSGVERVRDESEPISLQYSQQIEPSGNLPT</sequence>
<dbReference type="RefSeq" id="WP_062112353.1">
    <property type="nucleotide sequence ID" value="NZ_CP013236.1"/>
</dbReference>
<evidence type="ECO:0000313" key="2">
    <source>
        <dbReference type="EMBL" id="AMP13289.1"/>
    </source>
</evidence>
<proteinExistence type="predicted"/>
<feature type="domain" description="HNH endonuclease 5" evidence="1">
    <location>
        <begin position="195"/>
        <end position="246"/>
    </location>
</feature>
<keyword evidence="2" id="KW-0255">Endonuclease</keyword>
<name>A0ABM5Z3C5_9BURK</name>
<keyword evidence="2" id="KW-0540">Nuclease</keyword>
<reference evidence="2 3" key="1">
    <citation type="submission" date="2015-11" db="EMBL/GenBank/DDBJ databases">
        <title>Exploring the genomic traits of fungus-feeding bacterial genus Collimonas.</title>
        <authorList>
            <person name="Song C."/>
            <person name="Schmidt R."/>
            <person name="de Jager V."/>
            <person name="Krzyzanowska D."/>
            <person name="Jongedijk E."/>
            <person name="Cankar K."/>
            <person name="Beekwilder J."/>
            <person name="van Veen A."/>
            <person name="de Boer W."/>
            <person name="van Veen J.A."/>
            <person name="Garbeva P."/>
        </authorList>
    </citation>
    <scope>NUCLEOTIDE SEQUENCE [LARGE SCALE GENOMIC DNA]</scope>
    <source>
        <strain evidence="2 3">Ter291</strain>
    </source>
</reference>
<dbReference type="Proteomes" id="UP000074914">
    <property type="component" value="Chromosome"/>
</dbReference>